<dbReference type="Proteomes" id="UP000198924">
    <property type="component" value="Unassembled WGS sequence"/>
</dbReference>
<organism evidence="1 2">
    <name type="scientific">Methylophaga sulfidovorans</name>
    <dbReference type="NCBI Taxonomy" id="45496"/>
    <lineage>
        <taxon>Bacteria</taxon>
        <taxon>Pseudomonadati</taxon>
        <taxon>Pseudomonadota</taxon>
        <taxon>Gammaproteobacteria</taxon>
        <taxon>Thiotrichales</taxon>
        <taxon>Piscirickettsiaceae</taxon>
        <taxon>Methylophaga</taxon>
    </lineage>
</organism>
<name>A0A1I3UKJ1_9GAMM</name>
<keyword evidence="2" id="KW-1185">Reference proteome</keyword>
<sequence length="84" mass="9355">MSHSPVETLVKMINQIAANNRAYEDKEAAERVASHIKRFWARKMKEDLVEYLDAGGADLDPIAKEAAEQVKNGRKEATATKQAV</sequence>
<protein>
    <submittedName>
        <fullName evidence="1">Formate dehydrogenase subunit delta</fullName>
    </submittedName>
</protein>
<dbReference type="EMBL" id="FOSH01000002">
    <property type="protein sequence ID" value="SFJ84014.1"/>
    <property type="molecule type" value="Genomic_DNA"/>
</dbReference>
<dbReference type="STRING" id="45496.SAMN04488079_10221"/>
<proteinExistence type="predicted"/>
<evidence type="ECO:0000313" key="1">
    <source>
        <dbReference type="EMBL" id="SFJ84014.1"/>
    </source>
</evidence>
<dbReference type="RefSeq" id="WP_091711423.1">
    <property type="nucleotide sequence ID" value="NZ_FOSH01000002.1"/>
</dbReference>
<dbReference type="OrthoDB" id="8527650at2"/>
<accession>A0A1I3UKJ1</accession>
<dbReference type="Pfam" id="PF11390">
    <property type="entry name" value="FdsD"/>
    <property type="match status" value="1"/>
</dbReference>
<evidence type="ECO:0000313" key="2">
    <source>
        <dbReference type="Proteomes" id="UP000198924"/>
    </source>
</evidence>
<gene>
    <name evidence="1" type="ORF">SAMN04488079_10221</name>
</gene>
<dbReference type="InterPro" id="IPR021074">
    <property type="entry name" value="Formate_DH_dsu"/>
</dbReference>
<reference evidence="2" key="1">
    <citation type="submission" date="2016-10" db="EMBL/GenBank/DDBJ databases">
        <authorList>
            <person name="Varghese N."/>
            <person name="Submissions S."/>
        </authorList>
    </citation>
    <scope>NUCLEOTIDE SEQUENCE [LARGE SCALE GENOMIC DNA]</scope>
    <source>
        <strain evidence="2">DSM 11578</strain>
    </source>
</reference>
<dbReference type="AlphaFoldDB" id="A0A1I3UKJ1"/>